<protein>
    <submittedName>
        <fullName evidence="1">Uncharacterized protein</fullName>
    </submittedName>
</protein>
<dbReference type="EMBL" id="HG739176">
    <property type="protein sequence ID" value="CDP14889.1"/>
    <property type="molecule type" value="Genomic_DNA"/>
</dbReference>
<dbReference type="Gramene" id="CDP14889">
    <property type="protein sequence ID" value="CDP14889"/>
    <property type="gene ID" value="GSCOC_T00042373001"/>
</dbReference>
<keyword evidence="2" id="KW-1185">Reference proteome</keyword>
<sequence length="126" mass="14508">MEGSSSKELVTYRPPEEFEEVEKDALIELNLDDSKELWLIQWTVNQTSDLNGQQVSLKFHHDGHLGSFEGSSGKLYDVVSFKLQDPEVTRNRTQKRLYSCHQHQSLESLGRSHGLFLYCIIRSPVN</sequence>
<dbReference type="AlphaFoldDB" id="A0A068V306"/>
<dbReference type="STRING" id="49390.A0A068V306"/>
<gene>
    <name evidence="1" type="ORF">GSCOC_T00042373001</name>
</gene>
<dbReference type="PANTHER" id="PTHR36407:SF1">
    <property type="entry name" value="MEDIATOR-ASSOCIATED PROTEIN 2"/>
    <property type="match status" value="1"/>
</dbReference>
<dbReference type="InterPro" id="IPR038823">
    <property type="entry name" value="MED2_plant"/>
</dbReference>
<dbReference type="OrthoDB" id="1892825at2759"/>
<organism evidence="1 2">
    <name type="scientific">Coffea canephora</name>
    <name type="common">Robusta coffee</name>
    <dbReference type="NCBI Taxonomy" id="49390"/>
    <lineage>
        <taxon>Eukaryota</taxon>
        <taxon>Viridiplantae</taxon>
        <taxon>Streptophyta</taxon>
        <taxon>Embryophyta</taxon>
        <taxon>Tracheophyta</taxon>
        <taxon>Spermatophyta</taxon>
        <taxon>Magnoliopsida</taxon>
        <taxon>eudicotyledons</taxon>
        <taxon>Gunneridae</taxon>
        <taxon>Pentapetalae</taxon>
        <taxon>asterids</taxon>
        <taxon>lamiids</taxon>
        <taxon>Gentianales</taxon>
        <taxon>Rubiaceae</taxon>
        <taxon>Ixoroideae</taxon>
        <taxon>Gardenieae complex</taxon>
        <taxon>Bertiereae - Coffeeae clade</taxon>
        <taxon>Coffeeae</taxon>
        <taxon>Coffea</taxon>
    </lineage>
</organism>
<dbReference type="Gene3D" id="6.20.250.70">
    <property type="match status" value="1"/>
</dbReference>
<accession>A0A068V306</accession>
<evidence type="ECO:0000313" key="2">
    <source>
        <dbReference type="Proteomes" id="UP000295252"/>
    </source>
</evidence>
<name>A0A068V306_COFCA</name>
<evidence type="ECO:0000313" key="1">
    <source>
        <dbReference type="EMBL" id="CDP14889.1"/>
    </source>
</evidence>
<dbReference type="PhylomeDB" id="A0A068V306"/>
<proteinExistence type="predicted"/>
<dbReference type="InParanoid" id="A0A068V306"/>
<dbReference type="Proteomes" id="UP000295252">
    <property type="component" value="Chromosome VI"/>
</dbReference>
<reference evidence="2" key="1">
    <citation type="journal article" date="2014" name="Science">
        <title>The coffee genome provides insight into the convergent evolution of caffeine biosynthesis.</title>
        <authorList>
            <person name="Denoeud F."/>
            <person name="Carretero-Paulet L."/>
            <person name="Dereeper A."/>
            <person name="Droc G."/>
            <person name="Guyot R."/>
            <person name="Pietrella M."/>
            <person name="Zheng C."/>
            <person name="Alberti A."/>
            <person name="Anthony F."/>
            <person name="Aprea G."/>
            <person name="Aury J.M."/>
            <person name="Bento P."/>
            <person name="Bernard M."/>
            <person name="Bocs S."/>
            <person name="Campa C."/>
            <person name="Cenci A."/>
            <person name="Combes M.C."/>
            <person name="Crouzillat D."/>
            <person name="Da Silva C."/>
            <person name="Daddiego L."/>
            <person name="De Bellis F."/>
            <person name="Dussert S."/>
            <person name="Garsmeur O."/>
            <person name="Gayraud T."/>
            <person name="Guignon V."/>
            <person name="Jahn K."/>
            <person name="Jamilloux V."/>
            <person name="Joet T."/>
            <person name="Labadie K."/>
            <person name="Lan T."/>
            <person name="Leclercq J."/>
            <person name="Lepelley M."/>
            <person name="Leroy T."/>
            <person name="Li L.T."/>
            <person name="Librado P."/>
            <person name="Lopez L."/>
            <person name="Munoz A."/>
            <person name="Noel B."/>
            <person name="Pallavicini A."/>
            <person name="Perrotta G."/>
            <person name="Poncet V."/>
            <person name="Pot D."/>
            <person name="Priyono X."/>
            <person name="Rigoreau M."/>
            <person name="Rouard M."/>
            <person name="Rozas J."/>
            <person name="Tranchant-Dubreuil C."/>
            <person name="VanBuren R."/>
            <person name="Zhang Q."/>
            <person name="Andrade A.C."/>
            <person name="Argout X."/>
            <person name="Bertrand B."/>
            <person name="de Kochko A."/>
            <person name="Graziosi G."/>
            <person name="Henry R.J."/>
            <person name="Jayarama X."/>
            <person name="Ming R."/>
            <person name="Nagai C."/>
            <person name="Rounsley S."/>
            <person name="Sankoff D."/>
            <person name="Giuliano G."/>
            <person name="Albert V.A."/>
            <person name="Wincker P."/>
            <person name="Lashermes P."/>
        </authorList>
    </citation>
    <scope>NUCLEOTIDE SEQUENCE [LARGE SCALE GENOMIC DNA]</scope>
    <source>
        <strain evidence="2">cv. DH200-94</strain>
    </source>
</reference>
<dbReference type="PANTHER" id="PTHR36407">
    <property type="entry name" value="MEDIATOR-ASSOCIATED PROTEIN 2"/>
    <property type="match status" value="1"/>
</dbReference>